<name>A0A433X8J4_9HYPH</name>
<feature type="region of interest" description="Disordered" evidence="1">
    <location>
        <begin position="39"/>
        <end position="66"/>
    </location>
</feature>
<dbReference type="InterPro" id="IPR021327">
    <property type="entry name" value="DUF2934"/>
</dbReference>
<comment type="caution">
    <text evidence="2">The sequence shown here is derived from an EMBL/GenBank/DDBJ whole genome shotgun (WGS) entry which is preliminary data.</text>
</comment>
<reference evidence="2 3" key="1">
    <citation type="journal article" date="2016" name="Int. J. Syst. Evol. Microbiol.">
        <title>Arsenicitalea aurantiaca gen. nov., sp. nov., a new member of the family Hyphomicrobiaceae, isolated from high-arsenic sediment.</title>
        <authorList>
            <person name="Mu Y."/>
            <person name="Zhou L."/>
            <person name="Zeng X.C."/>
            <person name="Liu L."/>
            <person name="Pan Y."/>
            <person name="Chen X."/>
            <person name="Wang J."/>
            <person name="Li S."/>
            <person name="Li W.J."/>
            <person name="Wang Y."/>
        </authorList>
    </citation>
    <scope>NUCLEOTIDE SEQUENCE [LARGE SCALE GENOMIC DNA]</scope>
    <source>
        <strain evidence="2 3">42-50</strain>
    </source>
</reference>
<evidence type="ECO:0000313" key="3">
    <source>
        <dbReference type="Proteomes" id="UP000281547"/>
    </source>
</evidence>
<sequence length="66" mass="7431">MQKERDEEIRKRAYELWEEEGYPDGREHEHWQRAEAEFADAGATGSEANGAPLSPDALGSGKTRGR</sequence>
<keyword evidence="3" id="KW-1185">Reference proteome</keyword>
<dbReference type="EMBL" id="RZNJ01000004">
    <property type="protein sequence ID" value="RUT30374.1"/>
    <property type="molecule type" value="Genomic_DNA"/>
</dbReference>
<protein>
    <submittedName>
        <fullName evidence="2">DUF2934 domain-containing protein</fullName>
    </submittedName>
</protein>
<dbReference type="Pfam" id="PF11154">
    <property type="entry name" value="DUF2934"/>
    <property type="match status" value="1"/>
</dbReference>
<dbReference type="Proteomes" id="UP000281547">
    <property type="component" value="Unassembled WGS sequence"/>
</dbReference>
<dbReference type="RefSeq" id="WP_127189156.1">
    <property type="nucleotide sequence ID" value="NZ_RZNJ01000004.1"/>
</dbReference>
<accession>A0A433X8J4</accession>
<organism evidence="2 3">
    <name type="scientific">Arsenicitalea aurantiaca</name>
    <dbReference type="NCBI Taxonomy" id="1783274"/>
    <lineage>
        <taxon>Bacteria</taxon>
        <taxon>Pseudomonadati</taxon>
        <taxon>Pseudomonadota</taxon>
        <taxon>Alphaproteobacteria</taxon>
        <taxon>Hyphomicrobiales</taxon>
        <taxon>Devosiaceae</taxon>
        <taxon>Arsenicitalea</taxon>
    </lineage>
</organism>
<dbReference type="OrthoDB" id="9811127at2"/>
<dbReference type="AlphaFoldDB" id="A0A433X8J4"/>
<gene>
    <name evidence="2" type="ORF">EMQ25_13790</name>
</gene>
<evidence type="ECO:0000313" key="2">
    <source>
        <dbReference type="EMBL" id="RUT30374.1"/>
    </source>
</evidence>
<proteinExistence type="predicted"/>
<evidence type="ECO:0000256" key="1">
    <source>
        <dbReference type="SAM" id="MobiDB-lite"/>
    </source>
</evidence>